<dbReference type="PROSITE" id="PS50850">
    <property type="entry name" value="MFS"/>
    <property type="match status" value="1"/>
</dbReference>
<feature type="domain" description="Major facilitator superfamily (MFS) profile" evidence="9">
    <location>
        <begin position="8"/>
        <end position="383"/>
    </location>
</feature>
<dbReference type="RefSeq" id="WP_191159692.1">
    <property type="nucleotide sequence ID" value="NZ_JACXAI010000024.1"/>
</dbReference>
<evidence type="ECO:0000256" key="8">
    <source>
        <dbReference type="SAM" id="Phobius"/>
    </source>
</evidence>
<keyword evidence="4" id="KW-0997">Cell inner membrane</keyword>
<name>A0A926RYD8_9BACI</name>
<feature type="transmembrane region" description="Helical" evidence="8">
    <location>
        <begin position="156"/>
        <end position="175"/>
    </location>
</feature>
<evidence type="ECO:0000313" key="10">
    <source>
        <dbReference type="EMBL" id="MBD1381961.1"/>
    </source>
</evidence>
<dbReference type="InterPro" id="IPR024989">
    <property type="entry name" value="MFS_assoc_dom"/>
</dbReference>
<evidence type="ECO:0000256" key="1">
    <source>
        <dbReference type="ARBA" id="ARBA00004429"/>
    </source>
</evidence>
<dbReference type="InterPro" id="IPR020846">
    <property type="entry name" value="MFS_dom"/>
</dbReference>
<dbReference type="Pfam" id="PF12832">
    <property type="entry name" value="MFS_1_like"/>
    <property type="match status" value="1"/>
</dbReference>
<feature type="transmembrane region" description="Helical" evidence="8">
    <location>
        <begin position="99"/>
        <end position="117"/>
    </location>
</feature>
<dbReference type="InterPro" id="IPR036259">
    <property type="entry name" value="MFS_trans_sf"/>
</dbReference>
<keyword evidence="6 8" id="KW-1133">Transmembrane helix</keyword>
<protein>
    <submittedName>
        <fullName evidence="10">MFS transporter</fullName>
    </submittedName>
</protein>
<evidence type="ECO:0000256" key="4">
    <source>
        <dbReference type="ARBA" id="ARBA00022519"/>
    </source>
</evidence>
<evidence type="ECO:0000256" key="5">
    <source>
        <dbReference type="ARBA" id="ARBA00022692"/>
    </source>
</evidence>
<feature type="transmembrane region" description="Helical" evidence="8">
    <location>
        <begin position="129"/>
        <end position="150"/>
    </location>
</feature>
<dbReference type="EMBL" id="JACXAI010000024">
    <property type="protein sequence ID" value="MBD1381961.1"/>
    <property type="molecule type" value="Genomic_DNA"/>
</dbReference>
<evidence type="ECO:0000256" key="3">
    <source>
        <dbReference type="ARBA" id="ARBA00022475"/>
    </source>
</evidence>
<evidence type="ECO:0000256" key="7">
    <source>
        <dbReference type="ARBA" id="ARBA00023136"/>
    </source>
</evidence>
<feature type="transmembrane region" description="Helical" evidence="8">
    <location>
        <begin position="236"/>
        <end position="257"/>
    </location>
</feature>
<dbReference type="Gene3D" id="1.20.1250.20">
    <property type="entry name" value="MFS general substrate transporter like domains"/>
    <property type="match status" value="2"/>
</dbReference>
<feature type="transmembrane region" description="Helical" evidence="8">
    <location>
        <begin position="74"/>
        <end position="93"/>
    </location>
</feature>
<feature type="transmembrane region" description="Helical" evidence="8">
    <location>
        <begin position="12"/>
        <end position="34"/>
    </location>
</feature>
<dbReference type="GO" id="GO:0022857">
    <property type="term" value="F:transmembrane transporter activity"/>
    <property type="evidence" value="ECO:0007669"/>
    <property type="project" value="InterPro"/>
</dbReference>
<keyword evidence="11" id="KW-1185">Reference proteome</keyword>
<dbReference type="AlphaFoldDB" id="A0A926RYD8"/>
<keyword evidence="3" id="KW-1003">Cell membrane</keyword>
<keyword evidence="7 8" id="KW-0472">Membrane</keyword>
<organism evidence="10 11">
    <name type="scientific">Metabacillus arenae</name>
    <dbReference type="NCBI Taxonomy" id="2771434"/>
    <lineage>
        <taxon>Bacteria</taxon>
        <taxon>Bacillati</taxon>
        <taxon>Bacillota</taxon>
        <taxon>Bacilli</taxon>
        <taxon>Bacillales</taxon>
        <taxon>Bacillaceae</taxon>
        <taxon>Metabacillus</taxon>
    </lineage>
</organism>
<comment type="subcellular location">
    <subcellularLocation>
        <location evidence="1">Cell inner membrane</location>
        <topology evidence="1">Multi-pass membrane protein</topology>
    </subcellularLocation>
</comment>
<gene>
    <name evidence="10" type="ORF">IC621_17165</name>
</gene>
<dbReference type="SUPFAM" id="SSF103473">
    <property type="entry name" value="MFS general substrate transporter"/>
    <property type="match status" value="1"/>
</dbReference>
<feature type="transmembrane region" description="Helical" evidence="8">
    <location>
        <begin position="359"/>
        <end position="378"/>
    </location>
</feature>
<dbReference type="GO" id="GO:0005886">
    <property type="term" value="C:plasma membrane"/>
    <property type="evidence" value="ECO:0007669"/>
    <property type="project" value="UniProtKB-SubCell"/>
</dbReference>
<proteinExistence type="predicted"/>
<feature type="transmembrane region" description="Helical" evidence="8">
    <location>
        <begin position="325"/>
        <end position="347"/>
    </location>
</feature>
<evidence type="ECO:0000259" key="9">
    <source>
        <dbReference type="PROSITE" id="PS50850"/>
    </source>
</evidence>
<feature type="transmembrane region" description="Helical" evidence="8">
    <location>
        <begin position="205"/>
        <end position="230"/>
    </location>
</feature>
<evidence type="ECO:0000256" key="6">
    <source>
        <dbReference type="ARBA" id="ARBA00022989"/>
    </source>
</evidence>
<feature type="transmembrane region" description="Helical" evidence="8">
    <location>
        <begin position="294"/>
        <end position="318"/>
    </location>
</feature>
<feature type="transmembrane region" description="Helical" evidence="8">
    <location>
        <begin position="269"/>
        <end position="288"/>
    </location>
</feature>
<dbReference type="PANTHER" id="PTHR23522:SF10">
    <property type="entry name" value="3-PHENYLPROPIONIC ACID TRANSPORTER-RELATED"/>
    <property type="match status" value="1"/>
</dbReference>
<reference evidence="10" key="1">
    <citation type="submission" date="2020-09" db="EMBL/GenBank/DDBJ databases">
        <title>A novel bacterium of genus Bacillus, isolated from South China Sea.</title>
        <authorList>
            <person name="Huang H."/>
            <person name="Mo K."/>
            <person name="Hu Y."/>
        </authorList>
    </citation>
    <scope>NUCLEOTIDE SEQUENCE</scope>
    <source>
        <strain evidence="10">IB182487</strain>
    </source>
</reference>
<keyword evidence="5 8" id="KW-0812">Transmembrane</keyword>
<dbReference type="Proteomes" id="UP000626844">
    <property type="component" value="Unassembled WGS sequence"/>
</dbReference>
<evidence type="ECO:0000313" key="11">
    <source>
        <dbReference type="Proteomes" id="UP000626844"/>
    </source>
</evidence>
<dbReference type="PANTHER" id="PTHR23522">
    <property type="entry name" value="BLL5896 PROTEIN"/>
    <property type="match status" value="1"/>
</dbReference>
<evidence type="ECO:0000256" key="2">
    <source>
        <dbReference type="ARBA" id="ARBA00022448"/>
    </source>
</evidence>
<accession>A0A926RYD8</accession>
<comment type="caution">
    <text evidence="10">The sequence shown here is derived from an EMBL/GenBank/DDBJ whole genome shotgun (WGS) entry which is preliminary data.</text>
</comment>
<sequence length="394" mass="43417">MINKYKGSYVSYVLMFTFYFFALGIFSSIMSIYLSGIGKSASEISFIVSSVGIFSVLTQPFVGYLIDKTQKPKLVSAITLLLAGVTGVVFIFFHNNVLLFILNGFTLAFINSVSPINEKLATNSRFRYGIIRMWGAIGFAIASQIAGLVYDHISPSFNFVLFFVAIIISIIGYYGTTQIEVDINNSSQSLSFKEVNSALLKNKRYFLFLLLTFIFTGMTGVNNTFLPLLITEKGGSVSIVGTIIFFATLVEIPIILLSHLFLDRVSGRVLLIISFVVILLQFSAYSLISSLNIIIVSTVLFKALATMLFIMITLKIVINIVESSYINSALAIAATGKALGGLVFQLVGGKIVVMYDIETLYFFFTFISLLGIIISFMMKIEGNSKNLFNGQNSD</sequence>
<keyword evidence="2" id="KW-0813">Transport</keyword>
<feature type="transmembrane region" description="Helical" evidence="8">
    <location>
        <begin position="46"/>
        <end position="67"/>
    </location>
</feature>